<dbReference type="EC" id="3.1.2.4" evidence="2"/>
<comment type="pathway">
    <text evidence="2">Amino-acid degradation; L-valine degradation.</text>
</comment>
<dbReference type="EMBL" id="AUSU01009575">
    <property type="protein sequence ID" value="EPS58066.1"/>
    <property type="molecule type" value="Genomic_DNA"/>
</dbReference>
<comment type="function">
    <text evidence="2">Hydrolyzes 3-hydroxyisobutyryl-CoA (HIBYL-CoA), a saline catabolite. Has high activity toward isobutyryl-CoA. Could be an isobutyryl-CoA dehydrogenase that functions in valine catabolism.</text>
</comment>
<dbReference type="InterPro" id="IPR032259">
    <property type="entry name" value="HIBYL-CoA-H"/>
</dbReference>
<sequence>VFGCSSSDEADNDVRVVVEKYSKIPEAEPRLKSLLPRIISTFGSNKSVKEVIKDLEAHQQSGDALVAEWAKEAVEGLKKGSPFSLLVTQKHFSRVASAQGRPDSELSKLKGVMKAEYGMALRASLRSDFAEGVRAVLVEKDGKPNWSPSWEEELSCGEVGAVFEPLSPQVGDLEV</sequence>
<comment type="catalytic activity">
    <reaction evidence="2">
        <text>3-hydroxy-2-methylpropanoyl-CoA + H2O = 3-hydroxy-2-methylpropanoate + CoA + H(+)</text>
        <dbReference type="Rhea" id="RHEA:20888"/>
        <dbReference type="ChEBI" id="CHEBI:11805"/>
        <dbReference type="ChEBI" id="CHEBI:15377"/>
        <dbReference type="ChEBI" id="CHEBI:15378"/>
        <dbReference type="ChEBI" id="CHEBI:57287"/>
        <dbReference type="ChEBI" id="CHEBI:57340"/>
        <dbReference type="EC" id="3.1.2.4"/>
    </reaction>
</comment>
<name>S8C0T9_9LAMI</name>
<dbReference type="Gene3D" id="3.90.226.10">
    <property type="entry name" value="2-enoyl-CoA Hydratase, Chain A, domain 1"/>
    <property type="match status" value="1"/>
</dbReference>
<comment type="caution">
    <text evidence="4">The sequence shown here is derived from an EMBL/GenBank/DDBJ whole genome shotgun (WGS) entry which is preliminary data.</text>
</comment>
<dbReference type="PANTHER" id="PTHR43176">
    <property type="entry name" value="3-HYDROXYISOBUTYRYL-COA HYDROLASE-RELATED"/>
    <property type="match status" value="1"/>
</dbReference>
<gene>
    <name evidence="4" type="ORF">M569_16750</name>
</gene>
<dbReference type="Proteomes" id="UP000015453">
    <property type="component" value="Unassembled WGS sequence"/>
</dbReference>
<evidence type="ECO:0000256" key="1">
    <source>
        <dbReference type="ARBA" id="ARBA00022801"/>
    </source>
</evidence>
<comment type="similarity">
    <text evidence="2">Belongs to the enoyl-CoA hydratase/isomerase family.</text>
</comment>
<dbReference type="GO" id="GO:0006574">
    <property type="term" value="P:L-valine catabolic process"/>
    <property type="evidence" value="ECO:0007669"/>
    <property type="project" value="UniProtKB-UniRule"/>
</dbReference>
<reference evidence="4 5" key="1">
    <citation type="journal article" date="2013" name="BMC Genomics">
        <title>The miniature genome of a carnivorous plant Genlisea aurea contains a low number of genes and short non-coding sequences.</title>
        <authorList>
            <person name="Leushkin E.V."/>
            <person name="Sutormin R.A."/>
            <person name="Nabieva E.R."/>
            <person name="Penin A.A."/>
            <person name="Kondrashov A.S."/>
            <person name="Logacheva M.D."/>
        </authorList>
    </citation>
    <scope>NUCLEOTIDE SEQUENCE [LARGE SCALE GENOMIC DNA]</scope>
</reference>
<dbReference type="GO" id="GO:0003860">
    <property type="term" value="F:3-hydroxyisobutyryl-CoA hydrolase activity"/>
    <property type="evidence" value="ECO:0007669"/>
    <property type="project" value="UniProtKB-UniRule"/>
</dbReference>
<accession>S8C0T9</accession>
<organism evidence="4 5">
    <name type="scientific">Genlisea aurea</name>
    <dbReference type="NCBI Taxonomy" id="192259"/>
    <lineage>
        <taxon>Eukaryota</taxon>
        <taxon>Viridiplantae</taxon>
        <taxon>Streptophyta</taxon>
        <taxon>Embryophyta</taxon>
        <taxon>Tracheophyta</taxon>
        <taxon>Spermatophyta</taxon>
        <taxon>Magnoliopsida</taxon>
        <taxon>eudicotyledons</taxon>
        <taxon>Gunneridae</taxon>
        <taxon>Pentapetalae</taxon>
        <taxon>asterids</taxon>
        <taxon>lamiids</taxon>
        <taxon>Lamiales</taxon>
        <taxon>Lentibulariaceae</taxon>
        <taxon>Genlisea</taxon>
    </lineage>
</organism>
<evidence type="ECO:0000256" key="2">
    <source>
        <dbReference type="RuleBase" id="RU369070"/>
    </source>
</evidence>
<dbReference type="InterPro" id="IPR045004">
    <property type="entry name" value="ECH_dom"/>
</dbReference>
<feature type="non-terminal residue" evidence="4">
    <location>
        <position position="1"/>
    </location>
</feature>
<evidence type="ECO:0000259" key="3">
    <source>
        <dbReference type="Pfam" id="PF16113"/>
    </source>
</evidence>
<keyword evidence="5" id="KW-1185">Reference proteome</keyword>
<dbReference type="OrthoDB" id="16820at2759"/>
<dbReference type="PANTHER" id="PTHR43176:SF5">
    <property type="entry name" value="3-HYDROXYISOBUTYRYL-COA HYDROLASE-LIKE PROTEIN 4, MITOCHONDRIAL"/>
    <property type="match status" value="1"/>
</dbReference>
<dbReference type="Pfam" id="PF16113">
    <property type="entry name" value="ECH_2"/>
    <property type="match status" value="1"/>
</dbReference>
<dbReference type="AlphaFoldDB" id="S8C0T9"/>
<evidence type="ECO:0000313" key="4">
    <source>
        <dbReference type="EMBL" id="EPS58066.1"/>
    </source>
</evidence>
<keyword evidence="1 2" id="KW-0378">Hydrolase</keyword>
<protein>
    <recommendedName>
        <fullName evidence="2">3-hydroxyisobutyryl-CoA hydrolase</fullName>
        <shortName evidence="2">HIB-CoA hydrolase</shortName>
        <shortName evidence="2">HIBYL-CoA-H</shortName>
        <ecNumber evidence="2">3.1.2.4</ecNumber>
    </recommendedName>
    <alternativeName>
        <fullName evidence="2">3-hydroxyisobutyryl-coenzyme A hydrolase</fullName>
    </alternativeName>
</protein>
<evidence type="ECO:0000313" key="5">
    <source>
        <dbReference type="Proteomes" id="UP000015453"/>
    </source>
</evidence>
<feature type="domain" description="Enoyl-CoA hydratase/isomerase" evidence="3">
    <location>
        <begin position="10"/>
        <end position="163"/>
    </location>
</feature>
<dbReference type="GO" id="GO:0005829">
    <property type="term" value="C:cytosol"/>
    <property type="evidence" value="ECO:0007669"/>
    <property type="project" value="TreeGrafter"/>
</dbReference>
<proteinExistence type="inferred from homology"/>